<dbReference type="AlphaFoldDB" id="A0A0F9B0X6"/>
<evidence type="ECO:0000256" key="1">
    <source>
        <dbReference type="SAM" id="Coils"/>
    </source>
</evidence>
<accession>A0A0F9B0X6</accession>
<name>A0A0F9B0X6_9ZZZZ</name>
<organism evidence="2">
    <name type="scientific">marine sediment metagenome</name>
    <dbReference type="NCBI Taxonomy" id="412755"/>
    <lineage>
        <taxon>unclassified sequences</taxon>
        <taxon>metagenomes</taxon>
        <taxon>ecological metagenomes</taxon>
    </lineage>
</organism>
<comment type="caution">
    <text evidence="2">The sequence shown here is derived from an EMBL/GenBank/DDBJ whole genome shotgun (WGS) entry which is preliminary data.</text>
</comment>
<gene>
    <name evidence="2" type="ORF">LCGC14_2504350</name>
</gene>
<evidence type="ECO:0000313" key="2">
    <source>
        <dbReference type="EMBL" id="KKL15564.1"/>
    </source>
</evidence>
<feature type="non-terminal residue" evidence="2">
    <location>
        <position position="285"/>
    </location>
</feature>
<dbReference type="EMBL" id="LAZR01040020">
    <property type="protein sequence ID" value="KKL15564.1"/>
    <property type="molecule type" value="Genomic_DNA"/>
</dbReference>
<feature type="coiled-coil region" evidence="1">
    <location>
        <begin position="53"/>
        <end position="87"/>
    </location>
</feature>
<keyword evidence="1" id="KW-0175">Coiled coil</keyword>
<reference evidence="2" key="1">
    <citation type="journal article" date="2015" name="Nature">
        <title>Complex archaea that bridge the gap between prokaryotes and eukaryotes.</title>
        <authorList>
            <person name="Spang A."/>
            <person name="Saw J.H."/>
            <person name="Jorgensen S.L."/>
            <person name="Zaremba-Niedzwiedzka K."/>
            <person name="Martijn J."/>
            <person name="Lind A.E."/>
            <person name="van Eijk R."/>
            <person name="Schleper C."/>
            <person name="Guy L."/>
            <person name="Ettema T.J."/>
        </authorList>
    </citation>
    <scope>NUCLEOTIDE SEQUENCE</scope>
</reference>
<sequence length="285" mass="30095">MAGIMSDPALRSQFLMALGSGLLSQSGPSAVPQGLGVGLGQGMQQGMMAVQNYQRQQQQKQLFDLKMAEYERAQEDQQRQASQTEALRGAMMPMAQGIQGPSTALQGMMADRPGLQAMTQFGDPYAALSQLTSENVPTPPGEQFTTVQDPYGFGGAGQESSLTGKITGYQSAPTAPKPTLRDQKIAALKRDYPEMSDRDVNGVVDGRLVVSSPDNFGNIWVTDKATGEKTLVRQAGVAQEAVTTPAVGPATVLGPTLESAAAKGTGPWSNLQAFWEAVWGGLTSP</sequence>
<proteinExistence type="predicted"/>
<protein>
    <submittedName>
        <fullName evidence="2">Uncharacterized protein</fullName>
    </submittedName>
</protein>